<dbReference type="AlphaFoldDB" id="A0AA88DWU0"/>
<gene>
    <name evidence="1" type="ORF">TIFTF001_030009</name>
</gene>
<proteinExistence type="predicted"/>
<sequence length="100" mass="10605">MPSTLGTAAIVAGGLLRKIEMAGGVRLVGDSDGSGISRPPYVAYRPSSRARVNAVGLGSGDSRYHERLGALVNGDPRRRAIFQICADRSSAMASLHRRLR</sequence>
<dbReference type="EMBL" id="BTGU01000104">
    <property type="protein sequence ID" value="GMN60929.1"/>
    <property type="molecule type" value="Genomic_DNA"/>
</dbReference>
<reference evidence="1" key="1">
    <citation type="submission" date="2023-07" db="EMBL/GenBank/DDBJ databases">
        <title>draft genome sequence of fig (Ficus carica).</title>
        <authorList>
            <person name="Takahashi T."/>
            <person name="Nishimura K."/>
        </authorList>
    </citation>
    <scope>NUCLEOTIDE SEQUENCE</scope>
</reference>
<comment type="caution">
    <text evidence="1">The sequence shown here is derived from an EMBL/GenBank/DDBJ whole genome shotgun (WGS) entry which is preliminary data.</text>
</comment>
<keyword evidence="2" id="KW-1185">Reference proteome</keyword>
<evidence type="ECO:0000313" key="2">
    <source>
        <dbReference type="Proteomes" id="UP001187192"/>
    </source>
</evidence>
<accession>A0AA88DWU0</accession>
<dbReference type="Proteomes" id="UP001187192">
    <property type="component" value="Unassembled WGS sequence"/>
</dbReference>
<name>A0AA88DWU0_FICCA</name>
<organism evidence="1 2">
    <name type="scientific">Ficus carica</name>
    <name type="common">Common fig</name>
    <dbReference type="NCBI Taxonomy" id="3494"/>
    <lineage>
        <taxon>Eukaryota</taxon>
        <taxon>Viridiplantae</taxon>
        <taxon>Streptophyta</taxon>
        <taxon>Embryophyta</taxon>
        <taxon>Tracheophyta</taxon>
        <taxon>Spermatophyta</taxon>
        <taxon>Magnoliopsida</taxon>
        <taxon>eudicotyledons</taxon>
        <taxon>Gunneridae</taxon>
        <taxon>Pentapetalae</taxon>
        <taxon>rosids</taxon>
        <taxon>fabids</taxon>
        <taxon>Rosales</taxon>
        <taxon>Moraceae</taxon>
        <taxon>Ficeae</taxon>
        <taxon>Ficus</taxon>
    </lineage>
</organism>
<protein>
    <submittedName>
        <fullName evidence="1">Uncharacterized protein</fullName>
    </submittedName>
</protein>
<evidence type="ECO:0000313" key="1">
    <source>
        <dbReference type="EMBL" id="GMN60929.1"/>
    </source>
</evidence>